<evidence type="ECO:0000313" key="6">
    <source>
        <dbReference type="Proteomes" id="UP000694915"/>
    </source>
</evidence>
<gene>
    <name evidence="7" type="primary">Sptbn5</name>
</gene>
<dbReference type="InterPro" id="IPR036872">
    <property type="entry name" value="CH_dom_sf"/>
</dbReference>
<evidence type="ECO:0000256" key="4">
    <source>
        <dbReference type="SAM" id="MobiDB-lite"/>
    </source>
</evidence>
<evidence type="ECO:0000259" key="5">
    <source>
        <dbReference type="PROSITE" id="PS50021"/>
    </source>
</evidence>
<dbReference type="SMART" id="SM00150">
    <property type="entry name" value="SPEC"/>
    <property type="match status" value="29"/>
</dbReference>
<dbReference type="InterPro" id="IPR001715">
    <property type="entry name" value="CH_dom"/>
</dbReference>
<accession>A0ABM0LEK6</accession>
<feature type="coiled-coil region" evidence="3">
    <location>
        <begin position="1430"/>
        <end position="1491"/>
    </location>
</feature>
<dbReference type="Pfam" id="PF00307">
    <property type="entry name" value="CH"/>
    <property type="match status" value="2"/>
</dbReference>
<name>A0ABM0LEK6_MICOH</name>
<feature type="region of interest" description="Disordered" evidence="4">
    <location>
        <begin position="3539"/>
        <end position="3582"/>
    </location>
</feature>
<dbReference type="Pfam" id="PF00435">
    <property type="entry name" value="Spectrin"/>
    <property type="match status" value="25"/>
</dbReference>
<dbReference type="Gene3D" id="1.10.418.10">
    <property type="entry name" value="Calponin-like domain"/>
    <property type="match status" value="2"/>
</dbReference>
<keyword evidence="1" id="KW-0677">Repeat</keyword>
<feature type="compositionally biased region" description="Polar residues" evidence="4">
    <location>
        <begin position="3552"/>
        <end position="3566"/>
    </location>
</feature>
<dbReference type="InterPro" id="IPR018159">
    <property type="entry name" value="Spectrin/alpha-actinin"/>
</dbReference>
<reference evidence="7" key="1">
    <citation type="submission" date="2025-08" db="UniProtKB">
        <authorList>
            <consortium name="RefSeq"/>
        </authorList>
    </citation>
    <scope>IDENTIFICATION</scope>
</reference>
<feature type="coiled-coil region" evidence="3">
    <location>
        <begin position="2970"/>
        <end position="3036"/>
    </location>
</feature>
<feature type="coiled-coil region" evidence="3">
    <location>
        <begin position="3381"/>
        <end position="3453"/>
    </location>
</feature>
<protein>
    <submittedName>
        <fullName evidence="7">Spectrin beta chain, non-erythrocytic 5</fullName>
    </submittedName>
</protein>
<dbReference type="InterPro" id="IPR002017">
    <property type="entry name" value="Spectrin_repeat"/>
</dbReference>
<dbReference type="RefSeq" id="XP_005364537.1">
    <property type="nucleotide sequence ID" value="XM_005364480.2"/>
</dbReference>
<feature type="coiled-coil region" evidence="3">
    <location>
        <begin position="2408"/>
        <end position="2435"/>
    </location>
</feature>
<feature type="coiled-coil region" evidence="3">
    <location>
        <begin position="2650"/>
        <end position="2677"/>
    </location>
</feature>
<dbReference type="SMART" id="SM00033">
    <property type="entry name" value="CH"/>
    <property type="match status" value="2"/>
</dbReference>
<feature type="coiled-coil region" evidence="3">
    <location>
        <begin position="3119"/>
        <end position="3153"/>
    </location>
</feature>
<dbReference type="CDD" id="cd21247">
    <property type="entry name" value="CH_SPTBN5_rpt1"/>
    <property type="match status" value="1"/>
</dbReference>
<dbReference type="PROSITE" id="PS50021">
    <property type="entry name" value="CH"/>
    <property type="match status" value="2"/>
</dbReference>
<keyword evidence="3" id="KW-0175">Coiled coil</keyword>
<keyword evidence="6" id="KW-1185">Reference proteome</keyword>
<feature type="domain" description="Calponin-homology (CH)" evidence="5">
    <location>
        <begin position="45"/>
        <end position="150"/>
    </location>
</feature>
<sequence>MAVSFLSISEEETQAHSSALPSPSLAMDSEYEVGHVRKLQAQHAQMQEKTFTNWINNIFRLGRAGIRIQNLYADLADGAHLLRLLELISGEALPAPSPGHLRVHFLENNSHALAFLRAKVPIAFIGPENIVDGDQSLILGLLWVIILRFQISHISLDREEFGASAALLSAKEALLAWCQRKTASYTNVNITDFSRSWSDGLGFNALLHAHRPDLLDYGSLSRQHPLHNLSSAFRVAEQELGIAQLLAPEDVASLHPDERSIMTYVSLFYHCFSRLRQGQMAQRRLAKILLQLQETEALQAQYAQLMADLLRWIGEKQMQLEARDFPDSLPAMRQLLAAFASFHAQEKPPRLQQRGAIEALLFQLQTTLRGQNRRRFLPGEGLGPAELAQRWAELERAETSRSQAMQHRLLQLERLDTLARHFRHKAALRESFLNEAEQMLAQARDSLINPTTGEAATQKLSMLEASILPQEGRFQALGEIAAILQQEQYHNWADVACRQKEITQRWQKLLQCLQEQKKQMAGTQAVLSLLQEVEATTDQLGELQVLASFTACGPQLEEVALLLQRHDLLEVQVSAHRSQVNRLAQQTSQLDSSQGTGVQMLQAKALALVELHHNLVSVVRARRTRLEQTLQLAQLLHSCEEEEAWLRERRQLMEKAALGRDLAQISTALQKHKALETELHRHQSVCADLMQRGRNLSVRGPPTQPDPLERVEAVQATWQLLWTEAARRRARLQSALLVGQYFSDSAKAASWLLLRQKQLESASCGKDQAEAEALLQRHRLLERGVRAFRAELRELQDQARAAAAQVSLKEEPSEDWKRLDGDTAGEPHGGTQVLAAAGSQHSHQQMPFSTREEALNTWELKDLGSSQSRMPTIRSIEQKPQVASALCLPGDGPRMALQTECDFDVDSTTILQAQAHLSQIYENLLALAKLHRARLEEAAALFRFYSSCRELQSWLEEQTSLFRTLQPKDDNLEVTQLKCENFLMALAIGKGHWAEVVNTAEQLKQRCPEHTSKIQQQEEDLNQRWQQLEALKEEKGLQLTRSMEVHHLLQQSEPTRAQLLNVMGRLEALGPGGSEDSHRTLQQIQQKVLVLENRISYLQRAAIEAKESGLREGRLLQEQVLMLQTLLKQVQGQVVQQVQIQTEARVQQGVLQESHKLLLWAEGIWAQLCSKEELEDMASAQELLRKLGGLQEETCLWQERLRQLEAQAQLVAISDSPPSQEVASALRLLGQQGQQLKALWGQREQELLDRLELQRFGQEVDSFVAICTSHEAFLHQDNLGEDLREAQSLLQQHQGFGWLRSTLGSRAEALQACAEKLLLSQHPAEPKIRELLHSAQEQWARVQERNDQRREQLLASLRVHEWKQAVAELMLWMEEKWPMVADEPSEACSSICQKLKWHKIAKSELLATRGYMEDLQQAGRKLLHSHPHAQEDIQNRLQDLNHKWEELDHRVAERGDRLQQTRQQGQLLELLQDVRAMLEHLEEALQSAEMGQDLHSSVKLQKQHCQLEDKSQALGSKMAALISQTHNTFTSLIILEESQKCHQRFKSLQSKLATRHIQLQASVEQYQFNCLSNLELTWVAEHMPSSSPACPAHCWHDAQSLQRKHKMLQAELKAHVGRMHEVLSSGQSLVMSGHPQAQHIVEQCQKLEGHWADLEQACEARAHCLQQAVTIQQCFLSVSEIKTWVEEKWPLASSQEYGSDEASTFGLIRKHQMLQRELALYWSSTEDLEQRFQTLCGLDATEHLGTVREQLQALQKLADARGQELEGTLKLHEFMREAEDLQRWLTSWKQVASGGDNFGEDYERALQLCTKFAKFQNQIETGAQRVEACQQLAESLLECGHSAAPKAHQRQQDLRAAWSELWQSTRAQSRLLHDAETALRVHRDLLEVLTQIQEKTRSLPNDVAQDLRGVENQLQRHEGLARELAGMEQQLQELLKAGGRVQKLCPGPQALATVQKKQQAVTQAWKTLQLRVEQHRAQLERAHLLVRFHTAVRDYTSWVASMHQELQVEEGSWEPSSNLLRLRAHQWLRAELEAREELQQQAAKLGQQVLLATGAPTKEVQDRLQALQEERDQVFKAWTLKQEKLQAMLQEQRLLRQCEHLAKTLTGQEAVLKAGTLGSSVEEVEQLISKHVVFQKVLALQDTKEAALCEQLKTVPSPEGQKLLCLVLEHRARVKELAASRGQALHTSLMMANFTRAAAQVEDWMQERVQQLRAWSPLGNLKDYLKHLQKHQVFKAEVQAHEQVMTTVAKQGEELLRQCHPRTGEVSPKLKALWELWEKLRQAVTLRGQALEDRCSFLEFLQRVDLSEAWIQEKERMVNSSDVGLNREHCLQLCRRVRKLQVRGSSIGVTVDDTYIRRIKNLSLQLKNQSPKESETICQRQSQLNDRWKTFHDNLLLYQQRLEAALEMHTLSSELDDVTEQIREKEALIQALESTEDLENVQRLSWKREMLQQGMGLIQTQVESLEGKVDRLCKSSPEVAKGLSHKRQEMMDSWRKVWSRAQNRRASLDVGHKAWKLQMLLWDLQDWTQGLKAAMGMGGTPCSPERAQYMLQEHRAYKVELDIRTASLSLARSMEQQLLASGYQLASAVRQPLAAAEQELSSLEESWQRRQQQLQQALEQQLLLSSVEKVEHWLDSEESSLASEELQDPLAAMETLLLKHKRRKQNLKARAEDISALEATAHNLHQSGHPEARSILARCQGLLLRKEALTERARVWGRQLEELRQLRTFLQDSNEVATWLREKNLVALDKGQQDPTMMQTQLQKQQHFQAVLDASVHQQRELQMEGQKLLQGGHRASETIRERLQELGGLWAELQANCQKKMARLQGARKALHLQKMLEKLESWLETMEAELGDPVKSQDLLRVGELRGVQRELEAAIASQTRQVQELQGQAQACFQEGHCLTKGVEERAQKLLQRLLSLQESLQERRAVLEAQSLLLQFFRDADEEMAWLQEKLPSATAQDCGQSLSTVRHLQEKHQNLENEIGSHIALSQVVVGTGHKLVQAGHFAAEEVAARVQQLEVALDHLQTEAARRRRMLQQALETQQILMELLEAGSWLAERGHILDSEDLGQDAEATLVLLRRLEATLRDLEGFGSRTEQLQHTVALLESGQHLGSPRVLSQLQAVREAHAQLLQRAEGRGQALREQLRLHQLEREAQLLDAWLTTKVAAAESQDYGQDLEDIEAMEATFGAFSREVQSLGQAKVQTLRELMASLEREAPRFFPQIQAQKFHIQATWERLNKAIEARRENLTAARERQSFEQTVSALQGWLQEKTTLLEGEFPGHSLSPAQLLQQHRCLQRELTAIEKEVTRVQMEAHCLGQRYPVAQEGLAEWLTKVQGAWAKLEAKAQEWSQKLLQATQGHIFLGRCRELLAWSQELLSSEELARDVVEAQQLLEQHEELDQEIQECCRQAQSAQQEGQQLLDDSLFVSPEVAECLQELDRHLQELQAAQALRGQRLEQSQGLRELGQKLELAEAWLASQEGLLLDPSYGRSVTDVEHLLSRHEGLEKLLVAQEETFTQLQTMAQEAKGTPVMESVELKQQPPAEGRQPSAGFSNNSHGTLTSRALSLFPDRRKATEVPGGTGELAYVAPLVPECETRGQEA</sequence>
<feature type="coiled-coil region" evidence="3">
    <location>
        <begin position="2871"/>
        <end position="2934"/>
    </location>
</feature>
<keyword evidence="2" id="KW-0009">Actin-binding</keyword>
<feature type="region of interest" description="Disordered" evidence="4">
    <location>
        <begin position="803"/>
        <end position="830"/>
    </location>
</feature>
<dbReference type="PANTHER" id="PTHR11915">
    <property type="entry name" value="SPECTRIN/FILAMIN RELATED CYTOSKELETAL PROTEIN"/>
    <property type="match status" value="1"/>
</dbReference>
<feature type="coiled-coil region" evidence="3">
    <location>
        <begin position="1910"/>
        <end position="1937"/>
    </location>
</feature>
<evidence type="ECO:0000256" key="1">
    <source>
        <dbReference type="ARBA" id="ARBA00022737"/>
    </source>
</evidence>
<feature type="compositionally biased region" description="Basic and acidic residues" evidence="4">
    <location>
        <begin position="808"/>
        <end position="821"/>
    </location>
</feature>
<proteinExistence type="predicted"/>
<feature type="domain" description="Calponin-homology (CH)" evidence="5">
    <location>
        <begin position="168"/>
        <end position="273"/>
    </location>
</feature>
<evidence type="ECO:0000313" key="7">
    <source>
        <dbReference type="RefSeq" id="XP_005364537.1"/>
    </source>
</evidence>
<dbReference type="Proteomes" id="UP000694915">
    <property type="component" value="Chromosome 14"/>
</dbReference>
<feature type="coiled-coil region" evidence="3">
    <location>
        <begin position="2593"/>
        <end position="2620"/>
    </location>
</feature>
<organism evidence="6 7">
    <name type="scientific">Microtus ochrogaster</name>
    <name type="common">Prairie vole</name>
    <dbReference type="NCBI Taxonomy" id="79684"/>
    <lineage>
        <taxon>Eukaryota</taxon>
        <taxon>Metazoa</taxon>
        <taxon>Chordata</taxon>
        <taxon>Craniata</taxon>
        <taxon>Vertebrata</taxon>
        <taxon>Euteleostomi</taxon>
        <taxon>Mammalia</taxon>
        <taxon>Eutheria</taxon>
        <taxon>Euarchontoglires</taxon>
        <taxon>Glires</taxon>
        <taxon>Rodentia</taxon>
        <taxon>Myomorpha</taxon>
        <taxon>Muroidea</taxon>
        <taxon>Cricetidae</taxon>
        <taxon>Arvicolinae</taxon>
        <taxon>Microtus</taxon>
    </lineage>
</organism>
<dbReference type="GeneID" id="101993275"/>
<dbReference type="Gene3D" id="1.20.58.60">
    <property type="match status" value="21"/>
</dbReference>
<feature type="coiled-coil region" evidence="3">
    <location>
        <begin position="1000"/>
        <end position="1034"/>
    </location>
</feature>
<dbReference type="InterPro" id="IPR001589">
    <property type="entry name" value="Actinin_actin-bd_CS"/>
</dbReference>
<dbReference type="SUPFAM" id="SSF47576">
    <property type="entry name" value="Calponin-homology domain, CH-domain"/>
    <property type="match status" value="1"/>
</dbReference>
<dbReference type="PROSITE" id="PS00019">
    <property type="entry name" value="ACTININ_1"/>
    <property type="match status" value="1"/>
</dbReference>
<evidence type="ECO:0000256" key="3">
    <source>
        <dbReference type="SAM" id="Coils"/>
    </source>
</evidence>
<evidence type="ECO:0000256" key="2">
    <source>
        <dbReference type="ARBA" id="ARBA00023203"/>
    </source>
</evidence>
<feature type="coiled-coil region" evidence="3">
    <location>
        <begin position="2028"/>
        <end position="2077"/>
    </location>
</feature>
<dbReference type="CDD" id="cd00176">
    <property type="entry name" value="SPEC"/>
    <property type="match status" value="15"/>
</dbReference>
<dbReference type="SUPFAM" id="SSF46966">
    <property type="entry name" value="Spectrin repeat"/>
    <property type="match status" value="22"/>
</dbReference>